<protein>
    <recommendedName>
        <fullName evidence="2">Regulatory protein YycH domain-containing protein</fullName>
    </recommendedName>
</protein>
<dbReference type="EMBL" id="BJUD01000013">
    <property type="protein sequence ID" value="GEK28618.1"/>
    <property type="molecule type" value="Genomic_DNA"/>
</dbReference>
<dbReference type="InterPro" id="IPR009996">
    <property type="entry name" value="YycH"/>
</dbReference>
<dbReference type="Proteomes" id="UP000321429">
    <property type="component" value="Unassembled WGS sequence"/>
</dbReference>
<sequence length="440" mass="49766">MWIKIKRSLLPIILFLLIVVSILLSMLIWTNPARYDRSGTTSSSNSTHATVTTRDIDDIYLPTQVILTNGQGTSESLYNAKLNLVTTLKDEIRNWRMTNFRKVSQGDKDTYKSLLQRKNTVQLNYADNIGRSIFNRSYEQSLLMSPSAKFSRIVFSTNKPGELYLLNDDSQTVYKITAVRQKLAHVREVLAKGKQQYEVNQEVFKDHTLTLYNGQVHIPRYSYLIGQQNANFFVTSLLNSGEATSVNVRKSGDHTSYSDGAYKRLTVADKTGAVTFENYNANKKMTSDLGRNLQKSFTGLASTGLSLDAIRYFDNEHNGRVVTYRSYVEGFPIFNQTDFGAVQVKNEQSRTEEINFTLTNLQVPLPADEHSSVVVPATQTVLDQLASAGISMSKIKDIVLGYQWENNYDSKQVVDLQPTYYVYLNGKWQLANDLITGNQP</sequence>
<dbReference type="Gene3D" id="3.10.450.310">
    <property type="match status" value="1"/>
</dbReference>
<dbReference type="CDD" id="cd15787">
    <property type="entry name" value="YycH_N"/>
    <property type="match status" value="1"/>
</dbReference>
<reference evidence="3 4" key="1">
    <citation type="submission" date="2019-07" db="EMBL/GenBank/DDBJ databases">
        <title>Whole genome shotgun sequence of Lactobacillus siliginis NBRC 101315.</title>
        <authorList>
            <person name="Hosoyama A."/>
            <person name="Uohara A."/>
            <person name="Ohji S."/>
            <person name="Ichikawa N."/>
        </authorList>
    </citation>
    <scope>NUCLEOTIDE SEQUENCE [LARGE SCALE GENOMIC DNA]</scope>
    <source>
        <strain evidence="3 4">NBRC 101315</strain>
    </source>
</reference>
<comment type="caution">
    <text evidence="3">The sequence shown here is derived from an EMBL/GenBank/DDBJ whole genome shotgun (WGS) entry which is preliminary data.</text>
</comment>
<keyword evidence="1" id="KW-0812">Transmembrane</keyword>
<evidence type="ECO:0000313" key="4">
    <source>
        <dbReference type="Proteomes" id="UP000321429"/>
    </source>
</evidence>
<keyword evidence="1" id="KW-0472">Membrane</keyword>
<feature type="domain" description="Regulatory protein YycH" evidence="2">
    <location>
        <begin position="12"/>
        <end position="429"/>
    </location>
</feature>
<dbReference type="RefSeq" id="WP_057808564.1">
    <property type="nucleotide sequence ID" value="NZ_BJUD01000013.1"/>
</dbReference>
<evidence type="ECO:0000259" key="2">
    <source>
        <dbReference type="Pfam" id="PF07435"/>
    </source>
</evidence>
<feature type="transmembrane region" description="Helical" evidence="1">
    <location>
        <begin position="9"/>
        <end position="29"/>
    </location>
</feature>
<dbReference type="Pfam" id="PF07435">
    <property type="entry name" value="YycH"/>
    <property type="match status" value="1"/>
</dbReference>
<proteinExistence type="predicted"/>
<evidence type="ECO:0000256" key="1">
    <source>
        <dbReference type="SAM" id="Phobius"/>
    </source>
</evidence>
<accession>A0A510VNU5</accession>
<keyword evidence="1" id="KW-1133">Transmembrane helix</keyword>
<gene>
    <name evidence="3" type="ORF">LSI01_09290</name>
</gene>
<name>A0A510VNU5_9LACO</name>
<evidence type="ECO:0000313" key="3">
    <source>
        <dbReference type="EMBL" id="GEK28618.1"/>
    </source>
</evidence>
<organism evidence="3 4">
    <name type="scientific">Furfurilactobacillus siliginis</name>
    <dbReference type="NCBI Taxonomy" id="348151"/>
    <lineage>
        <taxon>Bacteria</taxon>
        <taxon>Bacillati</taxon>
        <taxon>Bacillota</taxon>
        <taxon>Bacilli</taxon>
        <taxon>Lactobacillales</taxon>
        <taxon>Lactobacillaceae</taxon>
        <taxon>Furfurilactobacillus</taxon>
    </lineage>
</organism>
<dbReference type="AlphaFoldDB" id="A0A510VNU5"/>